<dbReference type="Gene3D" id="1.25.10.10">
    <property type="entry name" value="Leucine-rich Repeat Variant"/>
    <property type="match status" value="2"/>
</dbReference>
<name>A0ABR2IY42_9EUKA</name>
<keyword evidence="4" id="KW-0677">Repeat</keyword>
<reference evidence="6 7" key="1">
    <citation type="submission" date="2024-04" db="EMBL/GenBank/DDBJ databases">
        <title>Tritrichomonas musculus Genome.</title>
        <authorList>
            <person name="Alves-Ferreira E."/>
            <person name="Grigg M."/>
            <person name="Lorenzi H."/>
            <person name="Galac M."/>
        </authorList>
    </citation>
    <scope>NUCLEOTIDE SEQUENCE [LARGE SCALE GENOMIC DNA]</scope>
    <source>
        <strain evidence="6 7">EAF2021</strain>
    </source>
</reference>
<evidence type="ECO:0000313" key="7">
    <source>
        <dbReference type="Proteomes" id="UP001470230"/>
    </source>
</evidence>
<comment type="caution">
    <text evidence="6">The sequence shown here is derived from an EMBL/GenBank/DDBJ whole genome shotgun (WGS) entry which is preliminary data.</text>
</comment>
<evidence type="ECO:0008006" key="8">
    <source>
        <dbReference type="Google" id="ProtNLM"/>
    </source>
</evidence>
<protein>
    <recommendedName>
        <fullName evidence="8">Importin N-terminal domain-containing protein</fullName>
    </recommendedName>
</protein>
<organism evidence="6 7">
    <name type="scientific">Tritrichomonas musculus</name>
    <dbReference type="NCBI Taxonomy" id="1915356"/>
    <lineage>
        <taxon>Eukaryota</taxon>
        <taxon>Metamonada</taxon>
        <taxon>Parabasalia</taxon>
        <taxon>Tritrichomonadida</taxon>
        <taxon>Tritrichomonadidae</taxon>
        <taxon>Tritrichomonas</taxon>
    </lineage>
</organism>
<dbReference type="PANTHER" id="PTHR10527">
    <property type="entry name" value="IMPORTIN BETA"/>
    <property type="match status" value="1"/>
</dbReference>
<evidence type="ECO:0000256" key="4">
    <source>
        <dbReference type="ARBA" id="ARBA00022737"/>
    </source>
</evidence>
<comment type="subcellular location">
    <subcellularLocation>
        <location evidence="1">Cytoplasm</location>
    </subcellularLocation>
</comment>
<dbReference type="EMBL" id="JAPFFF010000014">
    <property type="protein sequence ID" value="KAK8870426.1"/>
    <property type="molecule type" value="Genomic_DNA"/>
</dbReference>
<sequence>MLSEEAHGLSELIRVIIFTKNDEERNRAVEEFNNRIQNPDSIFSLFAVISGAQEKSIRQYSIIAIKIIIPSIVPVLSPEQLQQVKSLIIQALTSEPEFLLRQNICQAICNFPSGSWPEVIDLANQLLENPQLYTTGLYLWQFICDTIQEDQQPQAAPFLIETSKNAMMSPDPDARIYGIQLMNQSLYLKYDYSQSIEMIIATFQNTLQNAFYDNKNEGEARAISELLSDQLTDSKKFFESYIGTFAQWAIQTISNAELPSKFRLIAYKIIDDDDDSSAPMSYLLDETDFGIVKNYLDIFIQLSLLLLQEDRNDDLYEFFNRFLRNAGATFEGDIVFEYVWSVCSTIMQNPNVINRQLSLFLLFTIADTQMTALTNHINDVMHFILDWSPNDDELDYIALCRLLEELAENIPVSLSSFIDPISIIILKKISHQKSLHTLDIVLEASSRPPDRLPDFIQSLLQLLPNANPQQTEEIFSCIGSSISCFDDTIEDIYQALCPILNTALSNGDLKAVCLRCFGKLAAISPKSLQADIEKHVMLIVGSMQSESIKIVIEAIRCLKSIATNCIISLLPFFQNFFGSLINTLKQHPIKPLKGDADEDEIEIQEEIMTCIATLIKYVPNHIPPVAKEFKDQILKNCVYHNGRLHKAVCESIEIAAEGYKFLDMPDIFDTILPLIQDISKSDMKEVIIEIHRAISAIIKTFGSDFIVPRLNDIKQPILGGLSGLYTAYLAYELSPSIDIHLLAPIFECLDRMIGALGQNATYYVDEIYEGLKSYLPNQNKAYVVYPLEIFSHLCFLSPEFEDLFGLTIERCVLFLNDGNKVLQTQVTKAIRYLLYANKNGLESYQQMLIEFCENIIKSNIDYVSLKDSATSLWCGLVMEFGLVPNQEILQIVINNFPPKFDSDDLPFASVFAVFAAKEWPELATPKVQFVAARLLSSDDYYITETAESVVAVLASSLQQVPEDDLAGLVQFNQGRQIRLLANLQRFKPSE</sequence>
<evidence type="ECO:0000256" key="3">
    <source>
        <dbReference type="ARBA" id="ARBA00022490"/>
    </source>
</evidence>
<accession>A0ABR2IY42</accession>
<evidence type="ECO:0000256" key="1">
    <source>
        <dbReference type="ARBA" id="ARBA00004496"/>
    </source>
</evidence>
<evidence type="ECO:0000256" key="2">
    <source>
        <dbReference type="ARBA" id="ARBA00022448"/>
    </source>
</evidence>
<dbReference type="Proteomes" id="UP001470230">
    <property type="component" value="Unassembled WGS sequence"/>
</dbReference>
<dbReference type="InterPro" id="IPR016024">
    <property type="entry name" value="ARM-type_fold"/>
</dbReference>
<dbReference type="InterPro" id="IPR011989">
    <property type="entry name" value="ARM-like"/>
</dbReference>
<keyword evidence="5" id="KW-0653">Protein transport</keyword>
<evidence type="ECO:0000313" key="6">
    <source>
        <dbReference type="EMBL" id="KAK8870426.1"/>
    </source>
</evidence>
<keyword evidence="3" id="KW-0963">Cytoplasm</keyword>
<keyword evidence="7" id="KW-1185">Reference proteome</keyword>
<proteinExistence type="predicted"/>
<dbReference type="SUPFAM" id="SSF48371">
    <property type="entry name" value="ARM repeat"/>
    <property type="match status" value="2"/>
</dbReference>
<evidence type="ECO:0000256" key="5">
    <source>
        <dbReference type="ARBA" id="ARBA00022927"/>
    </source>
</evidence>
<dbReference type="InterPro" id="IPR040122">
    <property type="entry name" value="Importin_beta"/>
</dbReference>
<gene>
    <name evidence="6" type="ORF">M9Y10_008308</name>
</gene>
<keyword evidence="2" id="KW-0813">Transport</keyword>